<dbReference type="EMBL" id="BEYU01000038">
    <property type="protein sequence ID" value="GBG27982.1"/>
    <property type="molecule type" value="Genomic_DNA"/>
</dbReference>
<dbReference type="GO" id="GO:0016020">
    <property type="term" value="C:membrane"/>
    <property type="evidence" value="ECO:0007669"/>
    <property type="project" value="UniProtKB-SubCell"/>
</dbReference>
<protein>
    <submittedName>
        <fullName evidence="5">Sucrose transport protein</fullName>
    </submittedName>
</protein>
<proteinExistence type="predicted"/>
<dbReference type="SUPFAM" id="SSF103473">
    <property type="entry name" value="MFS general substrate transporter"/>
    <property type="match status" value="1"/>
</dbReference>
<feature type="domain" description="Major facilitator superfamily (MFS) profile" evidence="4">
    <location>
        <begin position="307"/>
        <end position="499"/>
    </location>
</feature>
<dbReference type="Pfam" id="PF07690">
    <property type="entry name" value="MFS_1"/>
    <property type="match status" value="1"/>
</dbReference>
<sequence length="499" mass="53631">MSSGARSRLAQSEEARLLGVRGDAGADDLGHNASPRGEEIEDGLDAETNARSRERQSSSGKLSILEEAEERLVTFIELLVMNSFVGAYGLIQVSMFMLVLPKQCATLFPGSQAVGLASLLGLAGSTQLICPVAGLFSDRMSSPFGRRRPFIVVGTVVSLLSLAVLWYVSHHLGEDETALEAAETGEVSSDLAAARNLYVIAFVMLNLSLNVCFAAYAGLIPDLVGESQIGQASGTMAVMNAVGSLVGVWMVGFLKVEPFTMYAVWLIVCCAVTLLIVSETPRARPTDSIACRDIFNVYFESLETNPDFKWVWVSRLLYYMGISVQVFMQYFIRDIIGVSADEAKQETAMVSIIMLVCAAIVAVPCGSFSDRVGRKSLVYLSCILMALVYLGWSFAFQLWHIFAFSALFGVANGTYLSVDYALGCDKIPDRDEGAAQALGVWGVAAFLGSTLGPVISGPLLYFLGSTSDPDVYSHTGYVALLAVGAFFVLLSTLALRNVS</sequence>
<dbReference type="Proteomes" id="UP000241890">
    <property type="component" value="Unassembled WGS sequence"/>
</dbReference>
<evidence type="ECO:0000256" key="2">
    <source>
        <dbReference type="SAM" id="MobiDB-lite"/>
    </source>
</evidence>
<dbReference type="PROSITE" id="PS50850">
    <property type="entry name" value="MFS"/>
    <property type="match status" value="1"/>
</dbReference>
<feature type="transmembrane region" description="Helical" evidence="3">
    <location>
        <begin position="259"/>
        <end position="277"/>
    </location>
</feature>
<keyword evidence="3" id="KW-1133">Transmembrane helix</keyword>
<organism evidence="5 6">
    <name type="scientific">Hondaea fermentalgiana</name>
    <dbReference type="NCBI Taxonomy" id="2315210"/>
    <lineage>
        <taxon>Eukaryota</taxon>
        <taxon>Sar</taxon>
        <taxon>Stramenopiles</taxon>
        <taxon>Bigyra</taxon>
        <taxon>Labyrinthulomycetes</taxon>
        <taxon>Thraustochytrida</taxon>
        <taxon>Thraustochytriidae</taxon>
        <taxon>Hondaea</taxon>
    </lineage>
</organism>
<keyword evidence="6" id="KW-1185">Reference proteome</keyword>
<feature type="transmembrane region" description="Helical" evidence="3">
    <location>
        <begin position="401"/>
        <end position="422"/>
    </location>
</feature>
<evidence type="ECO:0000313" key="5">
    <source>
        <dbReference type="EMBL" id="GBG27982.1"/>
    </source>
</evidence>
<feature type="transmembrane region" description="Helical" evidence="3">
    <location>
        <begin position="79"/>
        <end position="101"/>
    </location>
</feature>
<comment type="caution">
    <text evidence="5">The sequence shown here is derived from an EMBL/GenBank/DDBJ whole genome shotgun (WGS) entry which is preliminary data.</text>
</comment>
<feature type="region of interest" description="Disordered" evidence="2">
    <location>
        <begin position="19"/>
        <end position="60"/>
    </location>
</feature>
<evidence type="ECO:0000256" key="1">
    <source>
        <dbReference type="ARBA" id="ARBA00004141"/>
    </source>
</evidence>
<name>A0A2R5GAE6_9STRA</name>
<dbReference type="PANTHER" id="PTHR23528">
    <property type="match status" value="1"/>
</dbReference>
<feature type="transmembrane region" description="Helical" evidence="3">
    <location>
        <begin position="113"/>
        <end position="137"/>
    </location>
</feature>
<feature type="transmembrane region" description="Helical" evidence="3">
    <location>
        <begin position="377"/>
        <end position="395"/>
    </location>
</feature>
<dbReference type="OrthoDB" id="197206at2759"/>
<dbReference type="AlphaFoldDB" id="A0A2R5GAE6"/>
<dbReference type="InParanoid" id="A0A2R5GAE6"/>
<dbReference type="InterPro" id="IPR020846">
    <property type="entry name" value="MFS_dom"/>
</dbReference>
<evidence type="ECO:0000256" key="3">
    <source>
        <dbReference type="SAM" id="Phobius"/>
    </source>
</evidence>
<dbReference type="GO" id="GO:0022857">
    <property type="term" value="F:transmembrane transporter activity"/>
    <property type="evidence" value="ECO:0007669"/>
    <property type="project" value="InterPro"/>
</dbReference>
<keyword evidence="3" id="KW-0812">Transmembrane</keyword>
<feature type="transmembrane region" description="Helical" evidence="3">
    <location>
        <begin position="197"/>
        <end position="220"/>
    </location>
</feature>
<feature type="transmembrane region" description="Helical" evidence="3">
    <location>
        <begin position="475"/>
        <end position="495"/>
    </location>
</feature>
<dbReference type="InterPro" id="IPR036259">
    <property type="entry name" value="MFS_trans_sf"/>
</dbReference>
<comment type="subcellular location">
    <subcellularLocation>
        <location evidence="1">Membrane</location>
        <topology evidence="1">Multi-pass membrane protein</topology>
    </subcellularLocation>
</comment>
<evidence type="ECO:0000313" key="6">
    <source>
        <dbReference type="Proteomes" id="UP000241890"/>
    </source>
</evidence>
<feature type="transmembrane region" description="Helical" evidence="3">
    <location>
        <begin position="316"/>
        <end position="336"/>
    </location>
</feature>
<dbReference type="PANTHER" id="PTHR23528:SF1">
    <property type="entry name" value="MAJOR FACILITATOR SUPERFAMILY (MFS) PROFILE DOMAIN-CONTAINING PROTEIN"/>
    <property type="match status" value="1"/>
</dbReference>
<reference evidence="5 6" key="1">
    <citation type="submission" date="2017-12" db="EMBL/GenBank/DDBJ databases">
        <title>Sequencing, de novo assembly and annotation of complete genome of a new Thraustochytrid species, strain FCC1311.</title>
        <authorList>
            <person name="Sedici K."/>
            <person name="Godart F."/>
            <person name="Aiese Cigliano R."/>
            <person name="Sanseverino W."/>
            <person name="Barakat M."/>
            <person name="Ortet P."/>
            <person name="Marechal E."/>
            <person name="Cagnac O."/>
            <person name="Amato A."/>
        </authorList>
    </citation>
    <scope>NUCLEOTIDE SEQUENCE [LARGE SCALE GENOMIC DNA]</scope>
</reference>
<dbReference type="Gene3D" id="1.20.1250.20">
    <property type="entry name" value="MFS general substrate transporter like domains"/>
    <property type="match status" value="2"/>
</dbReference>
<keyword evidence="3" id="KW-0472">Membrane</keyword>
<feature type="transmembrane region" description="Helical" evidence="3">
    <location>
        <begin position="434"/>
        <end position="455"/>
    </location>
</feature>
<gene>
    <name evidence="5" type="ORF">FCC1311_042052</name>
</gene>
<feature type="transmembrane region" description="Helical" evidence="3">
    <location>
        <begin position="232"/>
        <end position="253"/>
    </location>
</feature>
<evidence type="ECO:0000259" key="4">
    <source>
        <dbReference type="PROSITE" id="PS50850"/>
    </source>
</evidence>
<feature type="transmembrane region" description="Helical" evidence="3">
    <location>
        <begin position="348"/>
        <end position="365"/>
    </location>
</feature>
<accession>A0A2R5GAE6</accession>
<dbReference type="InterPro" id="IPR011701">
    <property type="entry name" value="MFS"/>
</dbReference>
<feature type="transmembrane region" description="Helical" evidence="3">
    <location>
        <begin position="149"/>
        <end position="168"/>
    </location>
</feature>